<reference evidence="1 2" key="1">
    <citation type="journal article" date="2021" name="Nat. Plants">
        <title>The Taxus genome provides insights into paclitaxel biosynthesis.</title>
        <authorList>
            <person name="Xiong X."/>
            <person name="Gou J."/>
            <person name="Liao Q."/>
            <person name="Li Y."/>
            <person name="Zhou Q."/>
            <person name="Bi G."/>
            <person name="Li C."/>
            <person name="Du R."/>
            <person name="Wang X."/>
            <person name="Sun T."/>
            <person name="Guo L."/>
            <person name="Liang H."/>
            <person name="Lu P."/>
            <person name="Wu Y."/>
            <person name="Zhang Z."/>
            <person name="Ro D.K."/>
            <person name="Shang Y."/>
            <person name="Huang S."/>
            <person name="Yan J."/>
        </authorList>
    </citation>
    <scope>NUCLEOTIDE SEQUENCE [LARGE SCALE GENOMIC DNA]</scope>
    <source>
        <strain evidence="1">Ta-2019</strain>
    </source>
</reference>
<dbReference type="EMBL" id="JAHRHJ020000005">
    <property type="protein sequence ID" value="KAH9316559.1"/>
    <property type="molecule type" value="Genomic_DNA"/>
</dbReference>
<sequence length="77" mass="9203">MIDSMKKCLNQSFDMTDLGLMHYCLRLEVWKKENHIFVSQMKYTKTKLDKLRMMDYTPIATPMENRLQLSRSDPSPE</sequence>
<proteinExistence type="predicted"/>
<evidence type="ECO:0000313" key="2">
    <source>
        <dbReference type="Proteomes" id="UP000824469"/>
    </source>
</evidence>
<comment type="caution">
    <text evidence="1">The sequence shown here is derived from an EMBL/GenBank/DDBJ whole genome shotgun (WGS) entry which is preliminary data.</text>
</comment>
<evidence type="ECO:0000313" key="1">
    <source>
        <dbReference type="EMBL" id="KAH9316559.1"/>
    </source>
</evidence>
<protein>
    <recommendedName>
        <fullName evidence="3">Reverse transcriptase Ty1/copia-type domain-containing protein</fullName>
    </recommendedName>
</protein>
<name>A0AA38G8S4_TAXCH</name>
<gene>
    <name evidence="1" type="ORF">KI387_025186</name>
</gene>
<organism evidence="1 2">
    <name type="scientific">Taxus chinensis</name>
    <name type="common">Chinese yew</name>
    <name type="synonym">Taxus wallichiana var. chinensis</name>
    <dbReference type="NCBI Taxonomy" id="29808"/>
    <lineage>
        <taxon>Eukaryota</taxon>
        <taxon>Viridiplantae</taxon>
        <taxon>Streptophyta</taxon>
        <taxon>Embryophyta</taxon>
        <taxon>Tracheophyta</taxon>
        <taxon>Spermatophyta</taxon>
        <taxon>Pinopsida</taxon>
        <taxon>Pinidae</taxon>
        <taxon>Conifers II</taxon>
        <taxon>Cupressales</taxon>
        <taxon>Taxaceae</taxon>
        <taxon>Taxus</taxon>
    </lineage>
</organism>
<accession>A0AA38G8S4</accession>
<dbReference type="AlphaFoldDB" id="A0AA38G8S4"/>
<evidence type="ECO:0008006" key="3">
    <source>
        <dbReference type="Google" id="ProtNLM"/>
    </source>
</evidence>
<keyword evidence="2" id="KW-1185">Reference proteome</keyword>
<feature type="non-terminal residue" evidence="1">
    <location>
        <position position="77"/>
    </location>
</feature>
<dbReference type="Proteomes" id="UP000824469">
    <property type="component" value="Unassembled WGS sequence"/>
</dbReference>